<evidence type="ECO:0000256" key="3">
    <source>
        <dbReference type="ARBA" id="ARBA00022535"/>
    </source>
</evidence>
<dbReference type="CDD" id="cd00038">
    <property type="entry name" value="CAP_ED"/>
    <property type="match status" value="1"/>
</dbReference>
<sequence>MDSQQPIIKIQEGTEKGQVNPAYEEDEDDITFGPQFPRGRSVSRLEFDDPPEIHDPVNGQHNLEVPEVEPGGRLSIRTSSTSSGKETLALPSLLSARSSFSVFDNEDDEVSHSAVSSALSEKLKDLVRKFENRTERFKEKTLQPPTPSTSPDAKSAISNVSSNAELDVPQARGRLSSIFTAVSSNSGADDAMKEQKYIGSGKFRIKVPKFLYKIYFFLFLKTIDPQNKLYYIWLLIVTVAFMYNCLVMTLRAAFKRGYYYDDGSYMRYRTTCDPLNKTNCSTILENLPLPFHEGYETDENRIYWWLGDYFCDFLYLMDILFVKSRIRFVKNGLVQQDRKECAKHYFKKINFKMDILCLTPTDLFYFVPAFDYNPLLRFPRMLKIHTFWDFFDRMDQAARSAHIVRVIRTLTYMVFLIHIEACGYYSMSAYEGLKRNAWVYDAEGVAYIRCIYLATKTATSIGNNPRPVNKEEWVFMTFYWLSGVFVFAILIGQIRDIFQSAGYAKTYYRKSMDQTIQYMKTLNLPKELQDRVRMWFNYNWEHQKTLNENFLLEALPKKMKADLAIHVHYDILSKVSLFQDCDKNLLYDLVLKLQPQLFLPNDYICRKGEVGTEMYIVMSGIIEVVGGPNNNTVFATLQSGSVFGEISLLALAGGNRRTADVRSKGFSQLFILCKADFEEAMMDYPTALKILKKRARRKIAANAKHEKKAKGKDEGDKMISEEVIKSRPDTPKLLKTVVRMVEPNSKVIDMLSSGMKKSTEKQNEKKDEIPDDDDEILVVEQTEIPIKGEKNSDDSGVADEPETDSKRPPSQISFHSETVSILNQTESPPPPVIHIESEPSKPPSGKRRCNKVMPESNDNDIKPLSKPSIIPPVKNCTVTHEALIHRERTPNADDLLNEIFEQGLNKDQKVGETKNGETPL</sequence>
<evidence type="ECO:0000256" key="4">
    <source>
        <dbReference type="ARBA" id="ARBA00022606"/>
    </source>
</evidence>
<feature type="region of interest" description="Disordered" evidence="16">
    <location>
        <begin position="1"/>
        <end position="84"/>
    </location>
</feature>
<dbReference type="InterPro" id="IPR014710">
    <property type="entry name" value="RmlC-like_jellyroll"/>
</dbReference>
<dbReference type="PANTHER" id="PTHR45638">
    <property type="entry name" value="CYCLIC NUCLEOTIDE-GATED CATION CHANNEL SUBUNIT A"/>
    <property type="match status" value="1"/>
</dbReference>
<evidence type="ECO:0000256" key="6">
    <source>
        <dbReference type="ARBA" id="ARBA00022741"/>
    </source>
</evidence>
<dbReference type="GO" id="GO:0007601">
    <property type="term" value="P:visual perception"/>
    <property type="evidence" value="ECO:0007669"/>
    <property type="project" value="UniProtKB-KW"/>
</dbReference>
<keyword evidence="2" id="KW-0813">Transport</keyword>
<evidence type="ECO:0000259" key="18">
    <source>
        <dbReference type="PROSITE" id="PS50042"/>
    </source>
</evidence>
<keyword evidence="10 17" id="KW-0472">Membrane</keyword>
<accession>A0A7I8V6L9</accession>
<dbReference type="Gene3D" id="2.60.120.10">
    <property type="entry name" value="Jelly Rolls"/>
    <property type="match status" value="1"/>
</dbReference>
<keyword evidence="6" id="KW-0547">Nucleotide-binding</keyword>
<feature type="region of interest" description="Disordered" evidence="16">
    <location>
        <begin position="701"/>
        <end position="724"/>
    </location>
</feature>
<comment type="caution">
    <text evidence="19">The sequence shown here is derived from an EMBL/GenBank/DDBJ whole genome shotgun (WGS) entry which is preliminary data.</text>
</comment>
<dbReference type="FunFam" id="2.60.120.10:FF:000020">
    <property type="entry name" value="Cyclic nucleotide-gated channel beta 3"/>
    <property type="match status" value="1"/>
</dbReference>
<feature type="region of interest" description="Disordered" evidence="16">
    <location>
        <begin position="749"/>
        <end position="869"/>
    </location>
</feature>
<dbReference type="GO" id="GO:0005222">
    <property type="term" value="F:intracellularly cAMP-activated cation channel activity"/>
    <property type="evidence" value="ECO:0007669"/>
    <property type="project" value="TreeGrafter"/>
</dbReference>
<feature type="transmembrane region" description="Helical" evidence="17">
    <location>
        <begin position="473"/>
        <end position="491"/>
    </location>
</feature>
<name>A0A7I8V6L9_9ANNE</name>
<evidence type="ECO:0000313" key="20">
    <source>
        <dbReference type="Proteomes" id="UP000549394"/>
    </source>
</evidence>
<evidence type="ECO:0000256" key="9">
    <source>
        <dbReference type="ARBA" id="ARBA00023065"/>
    </source>
</evidence>
<dbReference type="OrthoDB" id="421226at2759"/>
<evidence type="ECO:0000256" key="14">
    <source>
        <dbReference type="ARBA" id="ARBA00034430"/>
    </source>
</evidence>
<keyword evidence="20" id="KW-1185">Reference proteome</keyword>
<dbReference type="PROSITE" id="PS50042">
    <property type="entry name" value="CNMP_BINDING_3"/>
    <property type="match status" value="1"/>
</dbReference>
<evidence type="ECO:0000256" key="1">
    <source>
        <dbReference type="ARBA" id="ARBA00004141"/>
    </source>
</evidence>
<evidence type="ECO:0000256" key="2">
    <source>
        <dbReference type="ARBA" id="ARBA00022448"/>
    </source>
</evidence>
<organism evidence="19 20">
    <name type="scientific">Dimorphilus gyrociliatus</name>
    <dbReference type="NCBI Taxonomy" id="2664684"/>
    <lineage>
        <taxon>Eukaryota</taxon>
        <taxon>Metazoa</taxon>
        <taxon>Spiralia</taxon>
        <taxon>Lophotrochozoa</taxon>
        <taxon>Annelida</taxon>
        <taxon>Polychaeta</taxon>
        <taxon>Polychaeta incertae sedis</taxon>
        <taxon>Dinophilidae</taxon>
        <taxon>Dimorphilus</taxon>
    </lineage>
</organism>
<evidence type="ECO:0000256" key="10">
    <source>
        <dbReference type="ARBA" id="ARBA00023136"/>
    </source>
</evidence>
<feature type="transmembrane region" description="Helical" evidence="17">
    <location>
        <begin position="230"/>
        <end position="254"/>
    </location>
</feature>
<dbReference type="SUPFAM" id="SSF81324">
    <property type="entry name" value="Voltage-gated potassium channels"/>
    <property type="match status" value="1"/>
</dbReference>
<comment type="catalytic activity">
    <reaction evidence="15">
        <text>Na(+)(in) = Na(+)(out)</text>
        <dbReference type="Rhea" id="RHEA:34963"/>
        <dbReference type="ChEBI" id="CHEBI:29101"/>
    </reaction>
</comment>
<comment type="subcellular location">
    <subcellularLocation>
        <location evidence="1">Membrane</location>
        <topology evidence="1">Multi-pass membrane protein</topology>
    </subcellularLocation>
</comment>
<protein>
    <submittedName>
        <fullName evidence="19">DgyrCDS270</fullName>
    </submittedName>
</protein>
<keyword evidence="3" id="KW-0140">cGMP</keyword>
<keyword evidence="5 17" id="KW-0812">Transmembrane</keyword>
<dbReference type="PANTHER" id="PTHR45638:SF1">
    <property type="entry name" value="CYCLIC NUCLEOTIDE-GATED ION CHANNEL SUBUNIT B, ISOFORM A"/>
    <property type="match status" value="1"/>
</dbReference>
<evidence type="ECO:0000256" key="8">
    <source>
        <dbReference type="ARBA" id="ARBA00022992"/>
    </source>
</evidence>
<dbReference type="GO" id="GO:0005223">
    <property type="term" value="F:intracellularly cGMP-activated cation channel activity"/>
    <property type="evidence" value="ECO:0007669"/>
    <property type="project" value="TreeGrafter"/>
</dbReference>
<dbReference type="SMART" id="SM00100">
    <property type="entry name" value="cNMP"/>
    <property type="match status" value="1"/>
</dbReference>
<dbReference type="GO" id="GO:0044877">
    <property type="term" value="F:protein-containing complex binding"/>
    <property type="evidence" value="ECO:0007669"/>
    <property type="project" value="TreeGrafter"/>
</dbReference>
<dbReference type="InterPro" id="IPR050866">
    <property type="entry name" value="CNG_cation_channel"/>
</dbReference>
<feature type="compositionally biased region" description="Basic and acidic residues" evidence="16">
    <location>
        <begin position="43"/>
        <end position="55"/>
    </location>
</feature>
<feature type="compositionally biased region" description="Basic and acidic residues" evidence="16">
    <location>
        <begin position="711"/>
        <end position="724"/>
    </location>
</feature>
<dbReference type="Gene3D" id="1.10.287.70">
    <property type="match status" value="1"/>
</dbReference>
<dbReference type="SUPFAM" id="SSF51206">
    <property type="entry name" value="cAMP-binding domain-like"/>
    <property type="match status" value="1"/>
</dbReference>
<keyword evidence="4" id="KW-0716">Sensory transduction</keyword>
<evidence type="ECO:0000256" key="17">
    <source>
        <dbReference type="SAM" id="Phobius"/>
    </source>
</evidence>
<reference evidence="19 20" key="1">
    <citation type="submission" date="2020-08" db="EMBL/GenBank/DDBJ databases">
        <authorList>
            <person name="Hejnol A."/>
        </authorList>
    </citation>
    <scope>NUCLEOTIDE SEQUENCE [LARGE SCALE GENOMIC DNA]</scope>
</reference>
<keyword evidence="9" id="KW-0406">Ion transport</keyword>
<dbReference type="PROSITE" id="PS00889">
    <property type="entry name" value="CNMP_BINDING_2"/>
    <property type="match status" value="1"/>
</dbReference>
<keyword evidence="8" id="KW-0142">cGMP-binding</keyword>
<evidence type="ECO:0000256" key="12">
    <source>
        <dbReference type="ARBA" id="ARBA00023303"/>
    </source>
</evidence>
<dbReference type="Pfam" id="PF00520">
    <property type="entry name" value="Ion_trans"/>
    <property type="match status" value="1"/>
</dbReference>
<keyword evidence="11" id="KW-1071">Ligand-gated ion channel</keyword>
<proteinExistence type="predicted"/>
<keyword evidence="7 17" id="KW-1133">Transmembrane helix</keyword>
<evidence type="ECO:0000313" key="19">
    <source>
        <dbReference type="EMBL" id="CAD5110908.1"/>
    </source>
</evidence>
<dbReference type="GO" id="GO:0017071">
    <property type="term" value="C:intracellular cyclic nucleotide activated cation channel complex"/>
    <property type="evidence" value="ECO:0007669"/>
    <property type="project" value="TreeGrafter"/>
</dbReference>
<dbReference type="Pfam" id="PF00027">
    <property type="entry name" value="cNMP_binding"/>
    <property type="match status" value="1"/>
</dbReference>
<dbReference type="EMBL" id="CAJFCJ010000001">
    <property type="protein sequence ID" value="CAD5110908.1"/>
    <property type="molecule type" value="Genomic_DNA"/>
</dbReference>
<evidence type="ECO:0000256" key="15">
    <source>
        <dbReference type="ARBA" id="ARBA00036239"/>
    </source>
</evidence>
<dbReference type="InterPro" id="IPR018490">
    <property type="entry name" value="cNMP-bd_dom_sf"/>
</dbReference>
<evidence type="ECO:0000256" key="5">
    <source>
        <dbReference type="ARBA" id="ARBA00022692"/>
    </source>
</evidence>
<dbReference type="InterPro" id="IPR005821">
    <property type="entry name" value="Ion_trans_dom"/>
</dbReference>
<dbReference type="FunFam" id="1.10.287.70:FF:000072">
    <property type="entry name" value="Cyclic nucleotide gated channel beta 3"/>
    <property type="match status" value="1"/>
</dbReference>
<dbReference type="InterPro" id="IPR000595">
    <property type="entry name" value="cNMP-bd_dom"/>
</dbReference>
<dbReference type="GO" id="GO:0005886">
    <property type="term" value="C:plasma membrane"/>
    <property type="evidence" value="ECO:0007669"/>
    <property type="project" value="TreeGrafter"/>
</dbReference>
<feature type="region of interest" description="Disordered" evidence="16">
    <location>
        <begin position="135"/>
        <end position="156"/>
    </location>
</feature>
<evidence type="ECO:0000256" key="11">
    <source>
        <dbReference type="ARBA" id="ARBA00023286"/>
    </source>
</evidence>
<evidence type="ECO:0000256" key="7">
    <source>
        <dbReference type="ARBA" id="ARBA00022989"/>
    </source>
</evidence>
<gene>
    <name evidence="19" type="ORF">DGYR_LOCUS264</name>
</gene>
<dbReference type="AlphaFoldDB" id="A0A7I8V6L9"/>
<feature type="compositionally biased region" description="Basic and acidic residues" evidence="16">
    <location>
        <begin position="757"/>
        <end position="768"/>
    </location>
</feature>
<comment type="catalytic activity">
    <reaction evidence="14">
        <text>K(+)(in) = K(+)(out)</text>
        <dbReference type="Rhea" id="RHEA:29463"/>
        <dbReference type="ChEBI" id="CHEBI:29103"/>
    </reaction>
</comment>
<dbReference type="Gene3D" id="1.10.287.630">
    <property type="entry name" value="Helix hairpin bin"/>
    <property type="match status" value="1"/>
</dbReference>
<feature type="compositionally biased region" description="Basic residues" evidence="16">
    <location>
        <begin position="701"/>
        <end position="710"/>
    </location>
</feature>
<keyword evidence="12" id="KW-0407">Ion channel</keyword>
<dbReference type="FunFam" id="1.10.287.630:FF:000001">
    <property type="entry name" value="Cyclic nucleotide-gated channel alpha 3"/>
    <property type="match status" value="1"/>
</dbReference>
<dbReference type="InterPro" id="IPR018488">
    <property type="entry name" value="cNMP-bd_CS"/>
</dbReference>
<keyword evidence="13" id="KW-0844">Vision</keyword>
<feature type="domain" description="Cyclic nucleotide-binding" evidence="18">
    <location>
        <begin position="577"/>
        <end position="682"/>
    </location>
</feature>
<dbReference type="PROSITE" id="PS00888">
    <property type="entry name" value="CNMP_BINDING_1"/>
    <property type="match status" value="1"/>
</dbReference>
<evidence type="ECO:0000256" key="16">
    <source>
        <dbReference type="SAM" id="MobiDB-lite"/>
    </source>
</evidence>
<dbReference type="GO" id="GO:0030553">
    <property type="term" value="F:cGMP binding"/>
    <property type="evidence" value="ECO:0007669"/>
    <property type="project" value="UniProtKB-KW"/>
</dbReference>
<feature type="compositionally biased region" description="Polar residues" evidence="16">
    <location>
        <begin position="808"/>
        <end position="826"/>
    </location>
</feature>
<evidence type="ECO:0000256" key="13">
    <source>
        <dbReference type="ARBA" id="ARBA00023305"/>
    </source>
</evidence>
<dbReference type="Proteomes" id="UP000549394">
    <property type="component" value="Unassembled WGS sequence"/>
</dbReference>